<protein>
    <submittedName>
        <fullName evidence="3">Uncharacterized protein</fullName>
    </submittedName>
</protein>
<reference evidence="3" key="1">
    <citation type="submission" date="2023-10" db="EMBL/GenBank/DDBJ databases">
        <title>Genome assembly of Pristionchus species.</title>
        <authorList>
            <person name="Yoshida K."/>
            <person name="Sommer R.J."/>
        </authorList>
    </citation>
    <scope>NUCLEOTIDE SEQUENCE</scope>
    <source>
        <strain evidence="3">RS0144</strain>
    </source>
</reference>
<evidence type="ECO:0000313" key="3">
    <source>
        <dbReference type="EMBL" id="GMS83578.1"/>
    </source>
</evidence>
<dbReference type="Proteomes" id="UP001432027">
    <property type="component" value="Unassembled WGS sequence"/>
</dbReference>
<proteinExistence type="predicted"/>
<organism evidence="3 4">
    <name type="scientific">Pristionchus entomophagus</name>
    <dbReference type="NCBI Taxonomy" id="358040"/>
    <lineage>
        <taxon>Eukaryota</taxon>
        <taxon>Metazoa</taxon>
        <taxon>Ecdysozoa</taxon>
        <taxon>Nematoda</taxon>
        <taxon>Chromadorea</taxon>
        <taxon>Rhabditida</taxon>
        <taxon>Rhabditina</taxon>
        <taxon>Diplogasteromorpha</taxon>
        <taxon>Diplogasteroidea</taxon>
        <taxon>Neodiplogasteridae</taxon>
        <taxon>Pristionchus</taxon>
    </lineage>
</organism>
<keyword evidence="1" id="KW-0812">Transmembrane</keyword>
<evidence type="ECO:0000256" key="2">
    <source>
        <dbReference type="SAM" id="SignalP"/>
    </source>
</evidence>
<gene>
    <name evidence="3" type="ORF">PENTCL1PPCAC_5753</name>
</gene>
<comment type="caution">
    <text evidence="3">The sequence shown here is derived from an EMBL/GenBank/DDBJ whole genome shotgun (WGS) entry which is preliminary data.</text>
</comment>
<keyword evidence="1" id="KW-0472">Membrane</keyword>
<keyword evidence="2" id="KW-0732">Signal</keyword>
<feature type="signal peptide" evidence="2">
    <location>
        <begin position="1"/>
        <end position="19"/>
    </location>
</feature>
<feature type="chain" id="PRO_5043741901" evidence="2">
    <location>
        <begin position="20"/>
        <end position="99"/>
    </location>
</feature>
<dbReference type="AlphaFoldDB" id="A0AAV5SSL0"/>
<keyword evidence="1" id="KW-1133">Transmembrane helix</keyword>
<sequence>MSRLFSVFFILSLFVPSFSYDRKAAEEELRYLSKDARAYLNENLIWVVVSSVVIFAMVLCICYVAIRMIFDLCRTGKSKEKVVDVEGGSSLAMSTADSG</sequence>
<evidence type="ECO:0000256" key="1">
    <source>
        <dbReference type="SAM" id="Phobius"/>
    </source>
</evidence>
<dbReference type="EMBL" id="BTSX01000002">
    <property type="protein sequence ID" value="GMS83578.1"/>
    <property type="molecule type" value="Genomic_DNA"/>
</dbReference>
<keyword evidence="4" id="KW-1185">Reference proteome</keyword>
<feature type="transmembrane region" description="Helical" evidence="1">
    <location>
        <begin position="43"/>
        <end position="70"/>
    </location>
</feature>
<accession>A0AAV5SSL0</accession>
<evidence type="ECO:0000313" key="4">
    <source>
        <dbReference type="Proteomes" id="UP001432027"/>
    </source>
</evidence>
<name>A0AAV5SSL0_9BILA</name>
<feature type="non-terminal residue" evidence="3">
    <location>
        <position position="99"/>
    </location>
</feature>